<dbReference type="Gene3D" id="3.30.2180.10">
    <property type="entry name" value="ATP12-like"/>
    <property type="match status" value="1"/>
</dbReference>
<organism evidence="5 6">
    <name type="scientific">Altererythrobacter epoxidivorans</name>
    <dbReference type="NCBI Taxonomy" id="361183"/>
    <lineage>
        <taxon>Bacteria</taxon>
        <taxon>Pseudomonadati</taxon>
        <taxon>Pseudomonadota</taxon>
        <taxon>Alphaproteobacteria</taxon>
        <taxon>Sphingomonadales</taxon>
        <taxon>Erythrobacteraceae</taxon>
        <taxon>Altererythrobacter</taxon>
    </lineage>
</organism>
<evidence type="ECO:0000256" key="3">
    <source>
        <dbReference type="ARBA" id="ARBA00023186"/>
    </source>
</evidence>
<sequence>MRKFYKQADARQVEGGWQVHLDGRGVKTPATRPQIVPTESLALALAEEWNRQGEKIDPKSFLFRDHADFAIDMVAPSRDEVIDKLVSYGETDTLCYRADPEDALYARQQEVWEPLLGHLEVRHGIRFQRVSGIMHKPQPPETLDKLRQHLASLDDFTLGGLTAMASLAASLSIALLAIDEDVNDTASLWRDASLEEEWQADLWGRDSEAEAQRERRWQDFSAAAAFVDLAKPGA</sequence>
<reference evidence="5 6" key="1">
    <citation type="submission" date="2015-09" db="EMBL/GenBank/DDBJ databases">
        <title>Complete genome sequence of a benzo[a]pyrene-degrading bacterium Altererythrobacter epoxidivorans CGMCC 1.7731T.</title>
        <authorList>
            <person name="Li Z."/>
            <person name="Cheng H."/>
            <person name="Huo Y."/>
            <person name="Xu X."/>
        </authorList>
    </citation>
    <scope>NUCLEOTIDE SEQUENCE [LARGE SCALE GENOMIC DNA]</scope>
    <source>
        <strain evidence="5 6">CGMCC 1.7731</strain>
    </source>
</reference>
<dbReference type="RefSeq" id="WP_061926002.1">
    <property type="nucleotide sequence ID" value="NZ_CP012669.1"/>
</dbReference>
<dbReference type="PANTHER" id="PTHR21013">
    <property type="entry name" value="ATP SYNTHASE MITOCHONDRIAL F1 COMPLEX ASSEMBLY FACTOR 2/ATP12 PROTEIN, MITOCHONDRIAL PRECURSOR"/>
    <property type="match status" value="1"/>
</dbReference>
<dbReference type="PANTHER" id="PTHR21013:SF10">
    <property type="entry name" value="ATP SYNTHASE MITOCHONDRIAL F1 COMPLEX ASSEMBLY FACTOR 2"/>
    <property type="match status" value="1"/>
</dbReference>
<dbReference type="InterPro" id="IPR023335">
    <property type="entry name" value="ATP12_ortho_dom_sf"/>
</dbReference>
<keyword evidence="4" id="KW-0472">Membrane</keyword>
<keyword evidence="2" id="KW-0809">Transit peptide</keyword>
<dbReference type="PATRIC" id="fig|361183.4.peg.1939"/>
<dbReference type="OrthoDB" id="9797825at2"/>
<proteinExistence type="inferred from homology"/>
<dbReference type="KEGG" id="aep:AMC99_01968"/>
<comment type="similarity">
    <text evidence="1">Belongs to the ATP12 family.</text>
</comment>
<evidence type="ECO:0000256" key="4">
    <source>
        <dbReference type="SAM" id="Phobius"/>
    </source>
</evidence>
<evidence type="ECO:0000256" key="1">
    <source>
        <dbReference type="ARBA" id="ARBA00008231"/>
    </source>
</evidence>
<evidence type="ECO:0000313" key="5">
    <source>
        <dbReference type="EMBL" id="ALE17256.1"/>
    </source>
</evidence>
<keyword evidence="4" id="KW-0812">Transmembrane</keyword>
<dbReference type="Pfam" id="PF07542">
    <property type="entry name" value="ATP12"/>
    <property type="match status" value="1"/>
</dbReference>
<keyword evidence="6" id="KW-1185">Reference proteome</keyword>
<evidence type="ECO:0000313" key="6">
    <source>
        <dbReference type="Proteomes" id="UP000057938"/>
    </source>
</evidence>
<keyword evidence="3" id="KW-0143">Chaperone</keyword>
<dbReference type="STRING" id="361183.AMC99_01968"/>
<gene>
    <name evidence="5" type="ORF">AMC99_01968</name>
</gene>
<dbReference type="Gene3D" id="1.10.3580.10">
    <property type="entry name" value="ATP12 ATPase"/>
    <property type="match status" value="1"/>
</dbReference>
<name>A0A0M3TAR9_9SPHN</name>
<dbReference type="SUPFAM" id="SSF160909">
    <property type="entry name" value="ATP12-like"/>
    <property type="match status" value="1"/>
</dbReference>
<dbReference type="Proteomes" id="UP000057938">
    <property type="component" value="Chromosome"/>
</dbReference>
<evidence type="ECO:0000256" key="2">
    <source>
        <dbReference type="ARBA" id="ARBA00022946"/>
    </source>
</evidence>
<dbReference type="InterPro" id="IPR042272">
    <property type="entry name" value="ATP12_ATP_synth-F1-assembly_N"/>
</dbReference>
<dbReference type="AlphaFoldDB" id="A0A0M3TAR9"/>
<dbReference type="InterPro" id="IPR011419">
    <property type="entry name" value="ATP12_ATP_synth-F1-assembly"/>
</dbReference>
<feature type="transmembrane region" description="Helical" evidence="4">
    <location>
        <begin position="156"/>
        <end position="178"/>
    </location>
</feature>
<keyword evidence="4" id="KW-1133">Transmembrane helix</keyword>
<dbReference type="EMBL" id="CP012669">
    <property type="protein sequence ID" value="ALE17256.1"/>
    <property type="molecule type" value="Genomic_DNA"/>
</dbReference>
<protein>
    <submittedName>
        <fullName evidence="5">Chaperone required for the assembly of the mitochondrial F1-ATPase</fullName>
    </submittedName>
</protein>
<dbReference type="GO" id="GO:0043461">
    <property type="term" value="P:proton-transporting ATP synthase complex assembly"/>
    <property type="evidence" value="ECO:0007669"/>
    <property type="project" value="InterPro"/>
</dbReference>
<accession>A0A0M3TAR9</accession>